<accession>L5L083</accession>
<dbReference type="AlphaFoldDB" id="L5L083"/>
<proteinExistence type="inferred from homology"/>
<evidence type="ECO:0000256" key="2">
    <source>
        <dbReference type="SAM" id="MobiDB-lite"/>
    </source>
</evidence>
<evidence type="ECO:0000313" key="4">
    <source>
        <dbReference type="Proteomes" id="UP000010552"/>
    </source>
</evidence>
<dbReference type="Pfam" id="PF14642">
    <property type="entry name" value="FAM47"/>
    <property type="match status" value="1"/>
</dbReference>
<gene>
    <name evidence="3" type="ORF">PAL_GLEAN10012287</name>
</gene>
<feature type="compositionally biased region" description="Polar residues" evidence="2">
    <location>
        <begin position="85"/>
        <end position="95"/>
    </location>
</feature>
<dbReference type="Proteomes" id="UP000010552">
    <property type="component" value="Unassembled WGS sequence"/>
</dbReference>
<evidence type="ECO:0000256" key="1">
    <source>
        <dbReference type="ARBA" id="ARBA00005277"/>
    </source>
</evidence>
<organism evidence="3 4">
    <name type="scientific">Pteropus alecto</name>
    <name type="common">Black flying fox</name>
    <dbReference type="NCBI Taxonomy" id="9402"/>
    <lineage>
        <taxon>Eukaryota</taxon>
        <taxon>Metazoa</taxon>
        <taxon>Chordata</taxon>
        <taxon>Craniata</taxon>
        <taxon>Vertebrata</taxon>
        <taxon>Euteleostomi</taxon>
        <taxon>Mammalia</taxon>
        <taxon>Eutheria</taxon>
        <taxon>Laurasiatheria</taxon>
        <taxon>Chiroptera</taxon>
        <taxon>Yinpterochiroptera</taxon>
        <taxon>Pteropodoidea</taxon>
        <taxon>Pteropodidae</taxon>
        <taxon>Pteropodinae</taxon>
        <taxon>Pteropus</taxon>
    </lineage>
</organism>
<feature type="region of interest" description="Disordered" evidence="2">
    <location>
        <begin position="69"/>
        <end position="117"/>
    </location>
</feature>
<dbReference type="PANTHER" id="PTHR46449:SF3">
    <property type="entry name" value="PROTEIN FAM47E"/>
    <property type="match status" value="1"/>
</dbReference>
<comment type="similarity">
    <text evidence="1">Belongs to the FAM47 family.</text>
</comment>
<reference evidence="4" key="1">
    <citation type="journal article" date="2013" name="Science">
        <title>Comparative analysis of bat genomes provides insight into the evolution of flight and immunity.</title>
        <authorList>
            <person name="Zhang G."/>
            <person name="Cowled C."/>
            <person name="Shi Z."/>
            <person name="Huang Z."/>
            <person name="Bishop-Lilly K.A."/>
            <person name="Fang X."/>
            <person name="Wynne J.W."/>
            <person name="Xiong Z."/>
            <person name="Baker M.L."/>
            <person name="Zhao W."/>
            <person name="Tachedjian M."/>
            <person name="Zhu Y."/>
            <person name="Zhou P."/>
            <person name="Jiang X."/>
            <person name="Ng J."/>
            <person name="Yang L."/>
            <person name="Wu L."/>
            <person name="Xiao J."/>
            <person name="Feng Y."/>
            <person name="Chen Y."/>
            <person name="Sun X."/>
            <person name="Zhang Y."/>
            <person name="Marsh G.A."/>
            <person name="Crameri G."/>
            <person name="Broder C.C."/>
            <person name="Frey K.G."/>
            <person name="Wang L.F."/>
            <person name="Wang J."/>
        </authorList>
    </citation>
    <scope>NUCLEOTIDE SEQUENCE [LARGE SCALE GENOMIC DNA]</scope>
</reference>
<sequence length="500" mass="57260">MQRNGPSGYKSFLAGPDLDKWVPQTNNNFALLRNRIFTDLFNIKIPGPPASEKAGVRLRWAAQELVSPEKQGCAGGPWVGRSRGESGQRTATPSPSDLRDLNSHHRRPGRRQEARATMADHMQPSWPGALTRVPAGANCPPRVLRPAPQKRQNKLPKEAALFSKLSPTQQARKAFLEDIEAQLTPHPFALSPNLEEDLPAELFLKVLEVLDPDKKLEETWAYCQGVRKRAEEPIKLLKKHSAQVYLGLPKKIPLSHPGQWLYKEKKPSEMDLLHEDGPLPCENVRKGVSDFCTWATNIGSSNIDEKFILKQFAVDYQNKPSCNVLNVMRLNQVPLELKKSVRFSKLQDPEFFQKLNHEQKLQKLQNPYKPKQVKMKYGAWYLNTKLWKKRIADEPLVDPKVLHKTQDESFKKELQQQEELLADLQATVAFKDFILSRGYRVPRFLEKMYIRKECKCSLDVLTHHTYPHLVAHRSHRGELLLLQEEASCSTRQAGEQDFDI</sequence>
<name>L5L083_PTEAL</name>
<dbReference type="PANTHER" id="PTHR46449">
    <property type="entry name" value="ZGC:158260"/>
    <property type="match status" value="1"/>
</dbReference>
<dbReference type="EMBL" id="KB030472">
    <property type="protein sequence ID" value="ELK16438.1"/>
    <property type="molecule type" value="Genomic_DNA"/>
</dbReference>
<protein>
    <submittedName>
        <fullName evidence="3">Protein FAM47E</fullName>
    </submittedName>
</protein>
<dbReference type="GO" id="GO:0045815">
    <property type="term" value="P:transcription initiation-coupled chromatin remodeling"/>
    <property type="evidence" value="ECO:0007669"/>
    <property type="project" value="TreeGrafter"/>
</dbReference>
<dbReference type="InParanoid" id="L5L083"/>
<keyword evidence="4" id="KW-1185">Reference proteome</keyword>
<dbReference type="InterPro" id="IPR032743">
    <property type="entry name" value="FAM47"/>
</dbReference>
<evidence type="ECO:0000313" key="3">
    <source>
        <dbReference type="EMBL" id="ELK16438.1"/>
    </source>
</evidence>
<dbReference type="GO" id="GO:0000785">
    <property type="term" value="C:chromatin"/>
    <property type="evidence" value="ECO:0007669"/>
    <property type="project" value="TreeGrafter"/>
</dbReference>